<dbReference type="RefSeq" id="XP_009056541.1">
    <property type="nucleotide sequence ID" value="XM_009058293.1"/>
</dbReference>
<evidence type="ECO:0000313" key="2">
    <source>
        <dbReference type="EMBL" id="ESO92856.1"/>
    </source>
</evidence>
<organism evidence="2 3">
    <name type="scientific">Lottia gigantea</name>
    <name type="common">Giant owl limpet</name>
    <dbReference type="NCBI Taxonomy" id="225164"/>
    <lineage>
        <taxon>Eukaryota</taxon>
        <taxon>Metazoa</taxon>
        <taxon>Spiralia</taxon>
        <taxon>Lophotrochozoa</taxon>
        <taxon>Mollusca</taxon>
        <taxon>Gastropoda</taxon>
        <taxon>Patellogastropoda</taxon>
        <taxon>Lottioidea</taxon>
        <taxon>Lottiidae</taxon>
        <taxon>Lottia</taxon>
    </lineage>
</organism>
<dbReference type="AlphaFoldDB" id="V4AHK3"/>
<keyword evidence="1" id="KW-0175">Coiled coil</keyword>
<dbReference type="OrthoDB" id="6154291at2759"/>
<evidence type="ECO:0000313" key="3">
    <source>
        <dbReference type="Proteomes" id="UP000030746"/>
    </source>
</evidence>
<evidence type="ECO:0000256" key="1">
    <source>
        <dbReference type="SAM" id="Coils"/>
    </source>
</evidence>
<gene>
    <name evidence="2" type="ORF">LOTGIDRAFT_162333</name>
</gene>
<proteinExistence type="predicted"/>
<accession>V4AHK3</accession>
<sequence>MGAGKFRTEASEKVNKLNYCEYKFIVPQNDDPRCHSVLPMADISDGDSQADVFQDRTERIIKQPKFKNMERLDYKLRDMESRLLDEVVKNRELNSTLERHERLLQKGESLLATYKSKLSRVFRAIMLMEQKLKRQRKISRNLNQKLSNVVLDVVEVNNYLMKRVPNVNLANDKQIIVESIADSRVCTGYDEN</sequence>
<feature type="coiled-coil region" evidence="1">
    <location>
        <begin position="90"/>
        <end position="145"/>
    </location>
</feature>
<name>V4AHK3_LOTGI</name>
<feature type="non-terminal residue" evidence="2">
    <location>
        <position position="192"/>
    </location>
</feature>
<dbReference type="HOGENOM" id="CLU_1418431_0_0_1"/>
<keyword evidence="3" id="KW-1185">Reference proteome</keyword>
<dbReference type="CTD" id="20238983"/>
<dbReference type="Proteomes" id="UP000030746">
    <property type="component" value="Unassembled WGS sequence"/>
</dbReference>
<reference evidence="2 3" key="1">
    <citation type="journal article" date="2013" name="Nature">
        <title>Insights into bilaterian evolution from three spiralian genomes.</title>
        <authorList>
            <person name="Simakov O."/>
            <person name="Marletaz F."/>
            <person name="Cho S.J."/>
            <person name="Edsinger-Gonzales E."/>
            <person name="Havlak P."/>
            <person name="Hellsten U."/>
            <person name="Kuo D.H."/>
            <person name="Larsson T."/>
            <person name="Lv J."/>
            <person name="Arendt D."/>
            <person name="Savage R."/>
            <person name="Osoegawa K."/>
            <person name="de Jong P."/>
            <person name="Grimwood J."/>
            <person name="Chapman J.A."/>
            <person name="Shapiro H."/>
            <person name="Aerts A."/>
            <person name="Otillar R.P."/>
            <person name="Terry A.Y."/>
            <person name="Boore J.L."/>
            <person name="Grigoriev I.V."/>
            <person name="Lindberg D.R."/>
            <person name="Seaver E.C."/>
            <person name="Weisblat D.A."/>
            <person name="Putnam N.H."/>
            <person name="Rokhsar D.S."/>
        </authorList>
    </citation>
    <scope>NUCLEOTIDE SEQUENCE [LARGE SCALE GENOMIC DNA]</scope>
</reference>
<dbReference type="GeneID" id="20238983"/>
<dbReference type="KEGG" id="lgi:LOTGIDRAFT_162333"/>
<protein>
    <submittedName>
        <fullName evidence="2">Uncharacterized protein</fullName>
    </submittedName>
</protein>
<dbReference type="EMBL" id="KB202014">
    <property type="protein sequence ID" value="ESO92856.1"/>
    <property type="molecule type" value="Genomic_DNA"/>
</dbReference>